<dbReference type="PROSITE" id="PS51766">
    <property type="entry name" value="DOCKERIN"/>
    <property type="match status" value="1"/>
</dbReference>
<dbReference type="PROSITE" id="PS51892">
    <property type="entry name" value="SUBTILASE"/>
    <property type="match status" value="1"/>
</dbReference>
<dbReference type="InterPro" id="IPR050131">
    <property type="entry name" value="Peptidase_S8_subtilisin-like"/>
</dbReference>
<feature type="active site" description="Charge relay system" evidence="5">
    <location>
        <position position="238"/>
    </location>
</feature>
<dbReference type="PANTHER" id="PTHR43806:SF11">
    <property type="entry name" value="CEREVISIN-RELATED"/>
    <property type="match status" value="1"/>
</dbReference>
<dbReference type="InterPro" id="IPR023827">
    <property type="entry name" value="Peptidase_S8_Asp-AS"/>
</dbReference>
<keyword evidence="2 5" id="KW-0645">Protease</keyword>
<keyword evidence="10" id="KW-1185">Reference proteome</keyword>
<proteinExistence type="inferred from homology"/>
<dbReference type="InterPro" id="IPR002102">
    <property type="entry name" value="Cohesin_dom"/>
</dbReference>
<dbReference type="Pfam" id="PF00404">
    <property type="entry name" value="Dockerin_1"/>
    <property type="match status" value="1"/>
</dbReference>
<dbReference type="InterPro" id="IPR018247">
    <property type="entry name" value="EF_Hand_1_Ca_BS"/>
</dbReference>
<gene>
    <name evidence="9" type="ORF">ACFSBL_12830</name>
</gene>
<dbReference type="SUPFAM" id="SSF49384">
    <property type="entry name" value="Carbohydrate-binding domain"/>
    <property type="match status" value="1"/>
</dbReference>
<dbReference type="InterPro" id="IPR023828">
    <property type="entry name" value="Peptidase_S8_Ser-AS"/>
</dbReference>
<evidence type="ECO:0000313" key="9">
    <source>
        <dbReference type="EMBL" id="MFD1646567.1"/>
    </source>
</evidence>
<dbReference type="InterPro" id="IPR015500">
    <property type="entry name" value="Peptidase_S8_subtilisin-rel"/>
</dbReference>
<comment type="caution">
    <text evidence="9">The sequence shown here is derived from an EMBL/GenBank/DDBJ whole genome shotgun (WGS) entry which is preliminary data.</text>
</comment>
<dbReference type="Gene3D" id="3.40.50.200">
    <property type="entry name" value="Peptidase S8/S53 domain"/>
    <property type="match status" value="1"/>
</dbReference>
<dbReference type="SUPFAM" id="SSF63446">
    <property type="entry name" value="Type I dockerin domain"/>
    <property type="match status" value="1"/>
</dbReference>
<dbReference type="Gene3D" id="2.60.40.680">
    <property type="match status" value="1"/>
</dbReference>
<keyword evidence="3 5" id="KW-0378">Hydrolase</keyword>
<dbReference type="PROSITE" id="PS00136">
    <property type="entry name" value="SUBTILASE_ASP"/>
    <property type="match status" value="1"/>
</dbReference>
<evidence type="ECO:0000313" key="10">
    <source>
        <dbReference type="Proteomes" id="UP001597034"/>
    </source>
</evidence>
<dbReference type="Gene3D" id="2.60.40.1120">
    <property type="entry name" value="Carboxypeptidase-like, regulatory domain"/>
    <property type="match status" value="1"/>
</dbReference>
<dbReference type="InterPro" id="IPR008965">
    <property type="entry name" value="CBM2/CBM3_carb-bd_dom_sf"/>
</dbReference>
<organism evidence="9 10">
    <name type="scientific">Haloarchaeobius litoreus</name>
    <dbReference type="NCBI Taxonomy" id="755306"/>
    <lineage>
        <taxon>Archaea</taxon>
        <taxon>Methanobacteriati</taxon>
        <taxon>Methanobacteriota</taxon>
        <taxon>Stenosarchaea group</taxon>
        <taxon>Halobacteria</taxon>
        <taxon>Halobacteriales</taxon>
        <taxon>Halorubellaceae</taxon>
        <taxon>Haloarchaeobius</taxon>
    </lineage>
</organism>
<dbReference type="InterPro" id="IPR016134">
    <property type="entry name" value="Dockerin_dom"/>
</dbReference>
<dbReference type="InterPro" id="IPR036852">
    <property type="entry name" value="Peptidase_S8/S53_dom_sf"/>
</dbReference>
<feature type="active site" description="Charge relay system" evidence="5">
    <location>
        <position position="200"/>
    </location>
</feature>
<dbReference type="Pfam" id="PF00082">
    <property type="entry name" value="Peptidase_S8"/>
    <property type="match status" value="1"/>
</dbReference>
<dbReference type="SUPFAM" id="SSF49464">
    <property type="entry name" value="Carboxypeptidase regulatory domain-like"/>
    <property type="match status" value="1"/>
</dbReference>
<evidence type="ECO:0000256" key="6">
    <source>
        <dbReference type="RuleBase" id="RU003355"/>
    </source>
</evidence>
<evidence type="ECO:0000256" key="1">
    <source>
        <dbReference type="ARBA" id="ARBA00011073"/>
    </source>
</evidence>
<dbReference type="Gene3D" id="1.10.1330.10">
    <property type="entry name" value="Dockerin domain"/>
    <property type="match status" value="1"/>
</dbReference>
<dbReference type="RefSeq" id="WP_256401347.1">
    <property type="nucleotide sequence ID" value="NZ_JANHJR010000003.1"/>
</dbReference>
<feature type="active site" description="Charge relay system" evidence="5">
    <location>
        <position position="410"/>
    </location>
</feature>
<name>A0ABD6DK52_9EURY</name>
<dbReference type="AlphaFoldDB" id="A0ABD6DK52"/>
<evidence type="ECO:0000256" key="5">
    <source>
        <dbReference type="PROSITE-ProRule" id="PRU01240"/>
    </source>
</evidence>
<evidence type="ECO:0000256" key="7">
    <source>
        <dbReference type="SAM" id="MobiDB-lite"/>
    </source>
</evidence>
<dbReference type="CDD" id="cd08547">
    <property type="entry name" value="Type_II_cohesin"/>
    <property type="match status" value="1"/>
</dbReference>
<dbReference type="PROSITE" id="PS00138">
    <property type="entry name" value="SUBTILASE_SER"/>
    <property type="match status" value="1"/>
</dbReference>
<dbReference type="InterPro" id="IPR000209">
    <property type="entry name" value="Peptidase_S8/S53_dom"/>
</dbReference>
<evidence type="ECO:0000256" key="4">
    <source>
        <dbReference type="ARBA" id="ARBA00022825"/>
    </source>
</evidence>
<feature type="region of interest" description="Disordered" evidence="7">
    <location>
        <begin position="220"/>
        <end position="252"/>
    </location>
</feature>
<dbReference type="InterPro" id="IPR036439">
    <property type="entry name" value="Dockerin_dom_sf"/>
</dbReference>
<dbReference type="GO" id="GO:0004252">
    <property type="term" value="F:serine-type endopeptidase activity"/>
    <property type="evidence" value="ECO:0007669"/>
    <property type="project" value="UniProtKB-UniRule"/>
</dbReference>
<dbReference type="Pfam" id="PF00963">
    <property type="entry name" value="Cohesin"/>
    <property type="match status" value="1"/>
</dbReference>
<dbReference type="CDD" id="cd14256">
    <property type="entry name" value="Dockerin_I"/>
    <property type="match status" value="1"/>
</dbReference>
<dbReference type="PRINTS" id="PR00723">
    <property type="entry name" value="SUBTILISIN"/>
</dbReference>
<keyword evidence="4 5" id="KW-0720">Serine protease</keyword>
<dbReference type="EMBL" id="JBHUDO010000003">
    <property type="protein sequence ID" value="MFD1646567.1"/>
    <property type="molecule type" value="Genomic_DNA"/>
</dbReference>
<dbReference type="SUPFAM" id="SSF52743">
    <property type="entry name" value="Subtilisin-like"/>
    <property type="match status" value="1"/>
</dbReference>
<reference evidence="9 10" key="1">
    <citation type="journal article" date="2019" name="Int. J. Syst. Evol. Microbiol.">
        <title>The Global Catalogue of Microorganisms (GCM) 10K type strain sequencing project: providing services to taxonomists for standard genome sequencing and annotation.</title>
        <authorList>
            <consortium name="The Broad Institute Genomics Platform"/>
            <consortium name="The Broad Institute Genome Sequencing Center for Infectious Disease"/>
            <person name="Wu L."/>
            <person name="Ma J."/>
        </authorList>
    </citation>
    <scope>NUCLEOTIDE SEQUENCE [LARGE SCALE GENOMIC DNA]</scope>
    <source>
        <strain evidence="9 10">CGMCC 1.10390</strain>
    </source>
</reference>
<feature type="domain" description="Dockerin" evidence="8">
    <location>
        <begin position="1004"/>
        <end position="1071"/>
    </location>
</feature>
<dbReference type="InterPro" id="IPR002105">
    <property type="entry name" value="Dockerin_1_rpt"/>
</dbReference>
<dbReference type="Pfam" id="PF13620">
    <property type="entry name" value="CarboxypepD_reg"/>
    <property type="match status" value="1"/>
</dbReference>
<dbReference type="PROSITE" id="PS00018">
    <property type="entry name" value="EF_HAND_1"/>
    <property type="match status" value="1"/>
</dbReference>
<sequence length="1087" mass="112575">MVFGFTTPYVAAGAPSAQQTGTSTDIVQAGVSDDVATSTVSPDESGSSVASIDPALQSADGWVDVVVRLEEAETSASMSQDAVVNTLQQQAQQTQEPVINRAHEMEGVRYVNSFWITNAVLLRVNTNEVDLDTFARMDRVTQLHANFELALPETERGSATSDGVSSDDYNTTYGLDQINATEVWDEYGTMGEGVSVAVLDTGVDPDHPDIQIQNENWAEFDSNGDQVPGSEPHDTDTHGTHTSGTVTGGNASGEYIGVAPEATLYHGLVIPGGGGSFAQVAGGMQWAVNESVDVISMSLGASGYYTEMIEPSENARDAGVILAGSSGNSGEGTSGSPGNVYPNIAVGASDENYDIASFSSGEEIDTSSAWGSAAPSYWPDNYTAPNVAAPGVAVKSSVPGGGYAEYDGTSMAAPHAAGAFALMLSAAGDLPRETAIDAMEDTAWKPDGWSEPGDEYDTRYGLGIIDVAAATDQVALEQGINGTVTDADGNALQGITVSTDQDFSDTTDASGAYSVLSETGSVDVTADGFGYEAATATVTVQNGTYATQDFSLAPTLDVQLVSPQPSAIEGGESLSATAQAANLESYTAELGEGYDEANATLYVNGDEVPWGQPVTFDEPTDVTATVTVETTADTSGTVSVVHTFEGLNESIEVTTGPTQVFEEFTQVGVVDDDGDYGQAVKGTLQEYLPANYQVSVMTSDEAMNNVETYDSFVVQNIDESNGEEFATATSAVTTGVVWLDNWGSDSNGVPVRSSAIGDPANTGDAFGDGVVSYAATADHPILDGIVAPGESVQLHTATTFNDHSWFGGSDATTLADLSTADAGVKGTGLAVDEERHAVLASTLGRETFVEDPAFTDAADQILANSVVWASDTPEPAGTVDVTETTVQPGETATVTVYSDDLEDISGYQATLEFNASKLEVTDVTGIDFADPVTNIDNENGTISMAQAGASGVNNPEMVEIEFDVLMDDFGQSAEVSWNVGGSMVTYPNGTAPLVGWSGGSVQTAECTAGDVNSDGSITVQDATLVQQYIVGQEPANFNPSCADMNGDGQITSADVTLILEEIVGSSVSAPQPMTVSDLVGSQLQAEA</sequence>
<dbReference type="PANTHER" id="PTHR43806">
    <property type="entry name" value="PEPTIDASE S8"/>
    <property type="match status" value="1"/>
</dbReference>
<dbReference type="GO" id="GO:0006508">
    <property type="term" value="P:proteolysis"/>
    <property type="evidence" value="ECO:0007669"/>
    <property type="project" value="UniProtKB-KW"/>
</dbReference>
<evidence type="ECO:0000256" key="3">
    <source>
        <dbReference type="ARBA" id="ARBA00022801"/>
    </source>
</evidence>
<dbReference type="InterPro" id="IPR008969">
    <property type="entry name" value="CarboxyPept-like_regulatory"/>
</dbReference>
<dbReference type="Proteomes" id="UP001597034">
    <property type="component" value="Unassembled WGS sequence"/>
</dbReference>
<evidence type="ECO:0000259" key="8">
    <source>
        <dbReference type="PROSITE" id="PS51766"/>
    </source>
</evidence>
<accession>A0ABD6DK52</accession>
<evidence type="ECO:0000256" key="2">
    <source>
        <dbReference type="ARBA" id="ARBA00022670"/>
    </source>
</evidence>
<protein>
    <submittedName>
        <fullName evidence="9">S8 family serine peptidase</fullName>
    </submittedName>
</protein>
<comment type="similarity">
    <text evidence="1 5 6">Belongs to the peptidase S8 family.</text>
</comment>